<evidence type="ECO:0000313" key="3">
    <source>
        <dbReference type="Proteomes" id="UP000830116"/>
    </source>
</evidence>
<keyword evidence="1" id="KW-1133">Transmembrane helix</keyword>
<dbReference type="Proteomes" id="UP000830116">
    <property type="component" value="Chromosome"/>
</dbReference>
<dbReference type="RefSeq" id="WP_243538525.1">
    <property type="nucleotide sequence ID" value="NZ_CP093442.1"/>
</dbReference>
<keyword evidence="3" id="KW-1185">Reference proteome</keyword>
<sequence length="122" mass="14033">MRSFDKKGTIAWMLKKACKYIFLFFLLFNVAYLSLDLGCIGELTASSSQVDADSHCDETSDHTSNEAQHDCCFSHCTHVHSYFFPNIDSNNSPVEIKKEYLSKYSFHYTSLGQDRLYQPPRV</sequence>
<name>A0ABY4CAG8_9BACT</name>
<keyword evidence="1" id="KW-0812">Transmembrane</keyword>
<dbReference type="EMBL" id="CP093442">
    <property type="protein sequence ID" value="UOF01905.1"/>
    <property type="molecule type" value="Genomic_DNA"/>
</dbReference>
<proteinExistence type="predicted"/>
<feature type="transmembrane region" description="Helical" evidence="1">
    <location>
        <begin position="20"/>
        <end position="38"/>
    </location>
</feature>
<gene>
    <name evidence="2" type="ORF">MNR06_02920</name>
</gene>
<reference evidence="2" key="1">
    <citation type="submission" date="2022-03" db="EMBL/GenBank/DDBJ databases">
        <title>Genome Identification and Characterization of new species Bdellovibrio reynosense LBG001 sp. nov. from a Mexico soil sample.</title>
        <authorList>
            <person name="Camilli A."/>
            <person name="Ajao Y."/>
            <person name="Guo X."/>
        </authorList>
    </citation>
    <scope>NUCLEOTIDE SEQUENCE</scope>
    <source>
        <strain evidence="2">LBG001</strain>
    </source>
</reference>
<evidence type="ECO:0000256" key="1">
    <source>
        <dbReference type="SAM" id="Phobius"/>
    </source>
</evidence>
<keyword evidence="1" id="KW-0472">Membrane</keyword>
<accession>A0ABY4CAG8</accession>
<organism evidence="2 3">
    <name type="scientific">Bdellovibrio reynosensis</name>
    <dbReference type="NCBI Taxonomy" id="2835041"/>
    <lineage>
        <taxon>Bacteria</taxon>
        <taxon>Pseudomonadati</taxon>
        <taxon>Bdellovibrionota</taxon>
        <taxon>Bdellovibrionia</taxon>
        <taxon>Bdellovibrionales</taxon>
        <taxon>Pseudobdellovibrionaceae</taxon>
        <taxon>Bdellovibrio</taxon>
    </lineage>
</organism>
<protein>
    <submittedName>
        <fullName evidence="2">Uncharacterized protein</fullName>
    </submittedName>
</protein>
<evidence type="ECO:0000313" key="2">
    <source>
        <dbReference type="EMBL" id="UOF01905.1"/>
    </source>
</evidence>